<dbReference type="InterPro" id="IPR017552">
    <property type="entry name" value="PHI/rmpB"/>
</dbReference>
<protein>
    <submittedName>
        <fullName evidence="3">D-arabinose 5-phosphate isomerase GutQ</fullName>
    </submittedName>
</protein>
<dbReference type="PANTHER" id="PTHR43443">
    <property type="entry name" value="3-HEXULOSE-6-PHOSPHATE ISOMERASE"/>
    <property type="match status" value="1"/>
</dbReference>
<comment type="caution">
    <text evidence="3">The sequence shown here is derived from an EMBL/GenBank/DDBJ whole genome shotgun (WGS) entry which is preliminary data.</text>
</comment>
<dbReference type="InParanoid" id="A0A1Q6DXE4"/>
<evidence type="ECO:0000259" key="2">
    <source>
        <dbReference type="PROSITE" id="PS51464"/>
    </source>
</evidence>
<dbReference type="PANTHER" id="PTHR43443:SF1">
    <property type="entry name" value="3-HEXULOSE-6-PHOSPHATE ISOMERASE"/>
    <property type="match status" value="1"/>
</dbReference>
<sequence length="185" mass="20198">MNQTKNSMEIIGNHIKEASSELEQEMVNEFINKIKEGNKVFVLGAGRSGFVAKMFAMRLMHLGFNSFVVGETITPALSSEDTVVAISGSGETSSTIKLAKTTKENNATLISVTSNRDSTLSSLSDNIISVKSEFSNKKIDKTKIAPLGTLFEITALVLLDSIVSQIMKTKDISEEYLEEMHATLE</sequence>
<dbReference type="PROSITE" id="PS51464">
    <property type="entry name" value="SIS"/>
    <property type="match status" value="1"/>
</dbReference>
<dbReference type="Proteomes" id="UP000185744">
    <property type="component" value="Unassembled WGS sequence"/>
</dbReference>
<dbReference type="Gene3D" id="3.40.50.10490">
    <property type="entry name" value="Glucose-6-phosphate isomerase like protein, domain 1"/>
    <property type="match status" value="1"/>
</dbReference>
<name>A0A1Q6DXE4_METT1</name>
<evidence type="ECO:0000313" key="3">
    <source>
        <dbReference type="EMBL" id="OKY78982.1"/>
    </source>
</evidence>
<proteinExistence type="inferred from homology"/>
<accession>A0A1Q6DXE4</accession>
<dbReference type="FunCoup" id="A0A1Q6DXE4">
    <property type="interactions" value="95"/>
</dbReference>
<dbReference type="NCBIfam" id="TIGR03127">
    <property type="entry name" value="RuMP_HxlB"/>
    <property type="match status" value="1"/>
</dbReference>
<comment type="similarity">
    <text evidence="1">Belongs to the SIS family. PHI subfamily.</text>
</comment>
<evidence type="ECO:0000256" key="1">
    <source>
        <dbReference type="ARBA" id="ARBA00009235"/>
    </source>
</evidence>
<dbReference type="InterPro" id="IPR001347">
    <property type="entry name" value="SIS_dom"/>
</dbReference>
<dbReference type="EMBL" id="MSDW01000001">
    <property type="protein sequence ID" value="OKY78982.1"/>
    <property type="molecule type" value="Genomic_DNA"/>
</dbReference>
<dbReference type="CDD" id="cd05005">
    <property type="entry name" value="SIS_PHI"/>
    <property type="match status" value="1"/>
</dbReference>
<dbReference type="GO" id="GO:0016853">
    <property type="term" value="F:isomerase activity"/>
    <property type="evidence" value="ECO:0007669"/>
    <property type="project" value="UniProtKB-KW"/>
</dbReference>
<dbReference type="SUPFAM" id="SSF53697">
    <property type="entry name" value="SIS domain"/>
    <property type="match status" value="1"/>
</dbReference>
<dbReference type="STRING" id="1903181.BTN85_1488"/>
<dbReference type="Pfam" id="PF01380">
    <property type="entry name" value="SIS"/>
    <property type="match status" value="1"/>
</dbReference>
<feature type="domain" description="SIS" evidence="2">
    <location>
        <begin position="30"/>
        <end position="172"/>
    </location>
</feature>
<dbReference type="InterPro" id="IPR046348">
    <property type="entry name" value="SIS_dom_sf"/>
</dbReference>
<evidence type="ECO:0000313" key="4">
    <source>
        <dbReference type="Proteomes" id="UP000185744"/>
    </source>
</evidence>
<keyword evidence="4" id="KW-1185">Reference proteome</keyword>
<organism evidence="3 4">
    <name type="scientific">Methanohalarchaeum thermophilum</name>
    <dbReference type="NCBI Taxonomy" id="1903181"/>
    <lineage>
        <taxon>Archaea</taxon>
        <taxon>Methanobacteriati</taxon>
        <taxon>Methanobacteriota</taxon>
        <taxon>Methanonatronarchaeia</taxon>
        <taxon>Methanonatronarchaeales</taxon>
        <taxon>Methanonatronarchaeaceae</taxon>
        <taxon>Candidatus Methanohalarchaeum</taxon>
    </lineage>
</organism>
<gene>
    <name evidence="3" type="ORF">BTN85_1488</name>
</gene>
<dbReference type="AlphaFoldDB" id="A0A1Q6DXE4"/>
<dbReference type="GO" id="GO:1901135">
    <property type="term" value="P:carbohydrate derivative metabolic process"/>
    <property type="evidence" value="ECO:0007669"/>
    <property type="project" value="InterPro"/>
</dbReference>
<keyword evidence="3" id="KW-0413">Isomerase</keyword>
<dbReference type="GO" id="GO:0097367">
    <property type="term" value="F:carbohydrate derivative binding"/>
    <property type="evidence" value="ECO:0007669"/>
    <property type="project" value="InterPro"/>
</dbReference>
<reference evidence="3" key="1">
    <citation type="submission" date="2016-12" db="EMBL/GenBank/DDBJ databases">
        <title>Discovery of methanogenic haloarchaea.</title>
        <authorList>
            <person name="Sorokin D.Y."/>
            <person name="Makarova K.S."/>
            <person name="Abbas B."/>
            <person name="Ferrer M."/>
            <person name="Golyshin P.N."/>
        </authorList>
    </citation>
    <scope>NUCLEOTIDE SEQUENCE [LARGE SCALE GENOMIC DNA]</scope>
    <source>
        <strain evidence="3">HMET1</strain>
    </source>
</reference>